<evidence type="ECO:0000313" key="3">
    <source>
        <dbReference type="Proteomes" id="UP000076630"/>
    </source>
</evidence>
<feature type="transmembrane region" description="Helical" evidence="1">
    <location>
        <begin position="43"/>
        <end position="65"/>
    </location>
</feature>
<name>A0A163UI72_9FLAO</name>
<comment type="caution">
    <text evidence="2">The sequence shown here is derived from an EMBL/GenBank/DDBJ whole genome shotgun (WGS) entry which is preliminary data.</text>
</comment>
<dbReference type="Proteomes" id="UP000076630">
    <property type="component" value="Unassembled WGS sequence"/>
</dbReference>
<reference evidence="2 3" key="1">
    <citation type="submission" date="2016-01" db="EMBL/GenBank/DDBJ databases">
        <title>Whole genome sequencing of Myroides marinus L41.</title>
        <authorList>
            <person name="Hong K.W."/>
        </authorList>
    </citation>
    <scope>NUCLEOTIDE SEQUENCE [LARGE SCALE GENOMIC DNA]</scope>
    <source>
        <strain evidence="2 3">L41</strain>
    </source>
</reference>
<gene>
    <name evidence="2" type="ORF">AV926_18405</name>
</gene>
<keyword evidence="3" id="KW-1185">Reference proteome</keyword>
<dbReference type="RefSeq" id="WP_038988195.1">
    <property type="nucleotide sequence ID" value="NZ_JWJO01000084.1"/>
</dbReference>
<evidence type="ECO:0000313" key="2">
    <source>
        <dbReference type="EMBL" id="KZE73356.1"/>
    </source>
</evidence>
<dbReference type="EMBL" id="LQNU01000112">
    <property type="protein sequence ID" value="KZE73356.1"/>
    <property type="molecule type" value="Genomic_DNA"/>
</dbReference>
<keyword evidence="1" id="KW-0812">Transmembrane</keyword>
<evidence type="ECO:0008006" key="4">
    <source>
        <dbReference type="Google" id="ProtNLM"/>
    </source>
</evidence>
<dbReference type="AlphaFoldDB" id="A0A163UI72"/>
<keyword evidence="1" id="KW-0472">Membrane</keyword>
<keyword evidence="1" id="KW-1133">Transmembrane helix</keyword>
<evidence type="ECO:0000256" key="1">
    <source>
        <dbReference type="SAM" id="Phobius"/>
    </source>
</evidence>
<accession>A0A163UI72</accession>
<protein>
    <recommendedName>
        <fullName evidence="4">Phage abortive infection protein</fullName>
    </recommendedName>
</protein>
<sequence>MKDNYLSYFIKIAAILVIISLVFPFAVNYFFSNWETSGTFGDTFGALNALFSGLALSGVIVTILIQKRELHLQQIEMQETRKEFLMNRTTNLIYTQLDRFEKALSELVITHNTIEYKGNDAISFLIENKELVLKYEKTDEQYKEEMKQSIIKLLNIYSPNKSQIEKFAHNAYNSVEVLKRLVYKSNLDIEEINDLKKLFFDNIGFVNMQVVEMISEVSENELEFLTTEDYIKNGLDVGKLHRANIFLKSIKDFYQLNLTSDNFTEHKNKWIHNCGDQA</sequence>
<organism evidence="2 3">
    <name type="scientific">Myroides marinus</name>
    <dbReference type="NCBI Taxonomy" id="703342"/>
    <lineage>
        <taxon>Bacteria</taxon>
        <taxon>Pseudomonadati</taxon>
        <taxon>Bacteroidota</taxon>
        <taxon>Flavobacteriia</taxon>
        <taxon>Flavobacteriales</taxon>
        <taxon>Flavobacteriaceae</taxon>
        <taxon>Myroides</taxon>
    </lineage>
</organism>
<dbReference type="OrthoDB" id="6678638at2"/>
<proteinExistence type="predicted"/>
<feature type="transmembrane region" description="Helical" evidence="1">
    <location>
        <begin position="12"/>
        <end position="31"/>
    </location>
</feature>